<proteinExistence type="predicted"/>
<evidence type="ECO:0000313" key="2">
    <source>
        <dbReference type="EMBL" id="CAK1553770.1"/>
    </source>
</evidence>
<keyword evidence="3" id="KW-1185">Reference proteome</keyword>
<organism evidence="2 3">
    <name type="scientific">Leptosia nina</name>
    <dbReference type="NCBI Taxonomy" id="320188"/>
    <lineage>
        <taxon>Eukaryota</taxon>
        <taxon>Metazoa</taxon>
        <taxon>Ecdysozoa</taxon>
        <taxon>Arthropoda</taxon>
        <taxon>Hexapoda</taxon>
        <taxon>Insecta</taxon>
        <taxon>Pterygota</taxon>
        <taxon>Neoptera</taxon>
        <taxon>Endopterygota</taxon>
        <taxon>Lepidoptera</taxon>
        <taxon>Glossata</taxon>
        <taxon>Ditrysia</taxon>
        <taxon>Papilionoidea</taxon>
        <taxon>Pieridae</taxon>
        <taxon>Pierinae</taxon>
        <taxon>Leptosia</taxon>
    </lineage>
</organism>
<comment type="caution">
    <text evidence="2">The sequence shown here is derived from an EMBL/GenBank/DDBJ whole genome shotgun (WGS) entry which is preliminary data.</text>
</comment>
<protein>
    <submittedName>
        <fullName evidence="2">Uncharacterized protein</fullName>
    </submittedName>
</protein>
<gene>
    <name evidence="2" type="ORF">LNINA_LOCUS12738</name>
</gene>
<accession>A0AAV1JY71</accession>
<keyword evidence="1" id="KW-0732">Signal</keyword>
<feature type="signal peptide" evidence="1">
    <location>
        <begin position="1"/>
        <end position="16"/>
    </location>
</feature>
<dbReference type="EMBL" id="CAVLEF010000225">
    <property type="protein sequence ID" value="CAK1553770.1"/>
    <property type="molecule type" value="Genomic_DNA"/>
</dbReference>
<name>A0AAV1JY71_9NEOP</name>
<evidence type="ECO:0000313" key="3">
    <source>
        <dbReference type="Proteomes" id="UP001497472"/>
    </source>
</evidence>
<evidence type="ECO:0000256" key="1">
    <source>
        <dbReference type="SAM" id="SignalP"/>
    </source>
</evidence>
<feature type="chain" id="PRO_5043965224" evidence="1">
    <location>
        <begin position="17"/>
        <end position="507"/>
    </location>
</feature>
<dbReference type="Proteomes" id="UP001497472">
    <property type="component" value="Unassembled WGS sequence"/>
</dbReference>
<dbReference type="AlphaFoldDB" id="A0AAV1JY71"/>
<reference evidence="2 3" key="1">
    <citation type="submission" date="2023-11" db="EMBL/GenBank/DDBJ databases">
        <authorList>
            <person name="Okamura Y."/>
        </authorList>
    </citation>
    <scope>NUCLEOTIDE SEQUENCE [LARGE SCALE GENOMIC DNA]</scope>
</reference>
<sequence length="507" mass="59904">MFKLLLIAAVISVVAANENEETRHQSQTYLRPEYLKPYAPFYPRHHKIEHEVGRYHFNFIGHQNEDYGIHYGQYKTYNSHPYIDNKYDYGHVGQKPSYNLYYSPHQTPHLALSPLYHSRNHGYGYLPSKEAYHNVLILGGVISFFGVACEELKVHQNDNVDGLKPQESYPYQYINVKDDYQLNNYNYAKPDVVDHKYIQQLEYSKYVDGLLKHDGYAPHIDSHRHNNPYLIPAKEVPYSTTQKPNDYQDILSKKALNYYNDAVYDYLKKVVVDEKPKHVYTPQYVEGNINDNLNYAYKYNPAHYKVGEHEEIQNHNPNYLPRKIDSEPYYPRNAHINKPYISPLNIAKGYPHAVSYHYTPADIERLSKSHEYNLYKKDENIDHLRYGVYKPHDAHLGLEKHHYPKQIDAKYLYDEYENKALKGFKDIAVAVKDILFPKGNYHDYVNTKEHEGQFYTPKRHYGKLLGNTVGTLHPYKVRPPSYVPAEYRRYGVNHEDEKKHYFNPHAY</sequence>